<dbReference type="InterPro" id="IPR036318">
    <property type="entry name" value="FAD-bd_PCMH-like_sf"/>
</dbReference>
<dbReference type="OrthoDB" id="143770at2"/>
<comment type="similarity">
    <text evidence="1">Belongs to the FAD-binding oxidoreductase/transferase type 4 family.</text>
</comment>
<organism evidence="3 4">
    <name type="scientific">Dictyobacter kobayashii</name>
    <dbReference type="NCBI Taxonomy" id="2014872"/>
    <lineage>
        <taxon>Bacteria</taxon>
        <taxon>Bacillati</taxon>
        <taxon>Chloroflexota</taxon>
        <taxon>Ktedonobacteria</taxon>
        <taxon>Ktedonobacterales</taxon>
        <taxon>Dictyobacteraceae</taxon>
        <taxon>Dictyobacter</taxon>
    </lineage>
</organism>
<dbReference type="GO" id="GO:1903457">
    <property type="term" value="P:lactate catabolic process"/>
    <property type="evidence" value="ECO:0007669"/>
    <property type="project" value="TreeGrafter"/>
</dbReference>
<dbReference type="Pfam" id="PF01565">
    <property type="entry name" value="FAD_binding_4"/>
    <property type="match status" value="1"/>
</dbReference>
<evidence type="ECO:0000313" key="4">
    <source>
        <dbReference type="Proteomes" id="UP000287188"/>
    </source>
</evidence>
<accession>A0A402AR34</accession>
<evidence type="ECO:0000259" key="2">
    <source>
        <dbReference type="PROSITE" id="PS51387"/>
    </source>
</evidence>
<dbReference type="InterPro" id="IPR016169">
    <property type="entry name" value="FAD-bd_PCMH_sub2"/>
</dbReference>
<dbReference type="Gene3D" id="3.30.465.10">
    <property type="match status" value="1"/>
</dbReference>
<dbReference type="EMBL" id="BIFS01000001">
    <property type="protein sequence ID" value="GCE21555.1"/>
    <property type="molecule type" value="Genomic_DNA"/>
</dbReference>
<dbReference type="Proteomes" id="UP000287188">
    <property type="component" value="Unassembled WGS sequence"/>
</dbReference>
<keyword evidence="4" id="KW-1185">Reference proteome</keyword>
<dbReference type="PANTHER" id="PTHR11748">
    <property type="entry name" value="D-LACTATE DEHYDROGENASE"/>
    <property type="match status" value="1"/>
</dbReference>
<evidence type="ECO:0000313" key="3">
    <source>
        <dbReference type="EMBL" id="GCE21555.1"/>
    </source>
</evidence>
<dbReference type="GO" id="GO:0004458">
    <property type="term" value="F:D-lactate dehydrogenase (cytochrome) activity"/>
    <property type="evidence" value="ECO:0007669"/>
    <property type="project" value="TreeGrafter"/>
</dbReference>
<name>A0A402AR34_9CHLR</name>
<dbReference type="GO" id="GO:0071949">
    <property type="term" value="F:FAD binding"/>
    <property type="evidence" value="ECO:0007669"/>
    <property type="project" value="InterPro"/>
</dbReference>
<proteinExistence type="inferred from homology"/>
<feature type="domain" description="FAD-binding PCMH-type" evidence="2">
    <location>
        <begin position="1"/>
        <end position="139"/>
    </location>
</feature>
<sequence>MAGHSYTDAALNTSGLLLDTTGMRRIIAWDPEQGIMQVEPGVTLRDVVRISLPDRWWPAVTPSTADATIGGCVAMNVNGKNAWKTGSFGEHLLSLTVLLAGGQLLTLSPEQEPELFRAFVGSAGLLGIIISITFQLQRIPSGYVDVHVQPASSLGELLRILEEEQSADYLEAWVDGFAGGRWLGRGIVTATTYSHVYEDAGLWPATAGMAGQLKASCARQAGILCRPVVKSGVRLANDVMYWEVDGGNASLFDKDRWCAQPIIQRPYLPVIELCCPWERNISGLRFLSASAAAVQRNHTPLAGAAFHPTLVHHQATSPGPLPA</sequence>
<evidence type="ECO:0000256" key="1">
    <source>
        <dbReference type="ARBA" id="ARBA00008000"/>
    </source>
</evidence>
<comment type="caution">
    <text evidence="3">The sequence shown here is derived from an EMBL/GenBank/DDBJ whole genome shotgun (WGS) entry which is preliminary data.</text>
</comment>
<dbReference type="InterPro" id="IPR006094">
    <property type="entry name" value="Oxid_FAD_bind_N"/>
</dbReference>
<protein>
    <recommendedName>
        <fullName evidence="2">FAD-binding PCMH-type domain-containing protein</fullName>
    </recommendedName>
</protein>
<reference evidence="4" key="1">
    <citation type="submission" date="2018-12" db="EMBL/GenBank/DDBJ databases">
        <title>Tengunoibacter tsumagoiensis gen. nov., sp. nov., Dictyobacter kobayashii sp. nov., D. alpinus sp. nov., and D. joshuensis sp. nov. and description of Dictyobacteraceae fam. nov. within the order Ktedonobacterales isolated from Tengu-no-mugimeshi.</title>
        <authorList>
            <person name="Wang C.M."/>
            <person name="Zheng Y."/>
            <person name="Sakai Y."/>
            <person name="Toyoda A."/>
            <person name="Minakuchi Y."/>
            <person name="Abe K."/>
            <person name="Yokota A."/>
            <person name="Yabe S."/>
        </authorList>
    </citation>
    <scope>NUCLEOTIDE SEQUENCE [LARGE SCALE GENOMIC DNA]</scope>
    <source>
        <strain evidence="4">Uno11</strain>
    </source>
</reference>
<dbReference type="InterPro" id="IPR016166">
    <property type="entry name" value="FAD-bd_PCMH"/>
</dbReference>
<dbReference type="AlphaFoldDB" id="A0A402AR34"/>
<dbReference type="GO" id="GO:0008720">
    <property type="term" value="F:D-lactate dehydrogenase (NAD+) activity"/>
    <property type="evidence" value="ECO:0007669"/>
    <property type="project" value="TreeGrafter"/>
</dbReference>
<gene>
    <name evidence="3" type="ORF">KDK_53550</name>
</gene>
<dbReference type="SUPFAM" id="SSF56176">
    <property type="entry name" value="FAD-binding/transporter-associated domain-like"/>
    <property type="match status" value="1"/>
</dbReference>
<dbReference type="RefSeq" id="WP_126553291.1">
    <property type="nucleotide sequence ID" value="NZ_BIFS01000001.1"/>
</dbReference>
<dbReference type="PANTHER" id="PTHR11748:SF111">
    <property type="entry name" value="D-LACTATE DEHYDROGENASE, MITOCHONDRIAL-RELATED"/>
    <property type="match status" value="1"/>
</dbReference>
<dbReference type="PROSITE" id="PS51387">
    <property type="entry name" value="FAD_PCMH"/>
    <property type="match status" value="1"/>
</dbReference>